<dbReference type="EMBL" id="WUML01000003">
    <property type="protein sequence ID" value="MXN99667.1"/>
    <property type="molecule type" value="Genomic_DNA"/>
</dbReference>
<gene>
    <name evidence="1" type="ORF">GR156_05100</name>
</gene>
<comment type="caution">
    <text evidence="1">The sequence shown here is derived from an EMBL/GenBank/DDBJ whole genome shotgun (WGS) entry which is preliminary data.</text>
</comment>
<dbReference type="AlphaFoldDB" id="A0A6N8TEP9"/>
<reference evidence="1 2" key="1">
    <citation type="submission" date="2019-12" db="EMBL/GenBank/DDBJ databases">
        <title>Shinella granuli gen. nov., sp. nov., and proposal of the reclassification of Zoogloea ramigera ATCC 19623 as Shinella zoogloeoides sp. nov.</title>
        <authorList>
            <person name="Gao J."/>
        </authorList>
    </citation>
    <scope>NUCLEOTIDE SEQUENCE [LARGE SCALE GENOMIC DNA]</scope>
    <source>
        <strain evidence="1 2">DSM 287</strain>
    </source>
</reference>
<protein>
    <submittedName>
        <fullName evidence="1">Uncharacterized protein</fullName>
    </submittedName>
</protein>
<name>A0A6N8TEP9_SHIZO</name>
<sequence length="140" mass="14535">MQTVTARQVLEVHPAAPVAVRYCDDDGEADATFPSLAVALLALCYDAGVRHVLTMTVHAADGHLALARCEIDFLMERLHAGQGDSAASDNGFPDLGSLADHVATLARNPGLARPLVLHVGGAGVAPLGSAETWRSVSRSA</sequence>
<evidence type="ECO:0000313" key="2">
    <source>
        <dbReference type="Proteomes" id="UP000440304"/>
    </source>
</evidence>
<dbReference type="Proteomes" id="UP000440304">
    <property type="component" value="Unassembled WGS sequence"/>
</dbReference>
<evidence type="ECO:0000313" key="1">
    <source>
        <dbReference type="EMBL" id="MXN99667.1"/>
    </source>
</evidence>
<dbReference type="RefSeq" id="WP_160785078.1">
    <property type="nucleotide sequence ID" value="NZ_CP086610.1"/>
</dbReference>
<organism evidence="1 2">
    <name type="scientific">Shinella zoogloeoides</name>
    <name type="common">Crabtreella saccharophila</name>
    <dbReference type="NCBI Taxonomy" id="352475"/>
    <lineage>
        <taxon>Bacteria</taxon>
        <taxon>Pseudomonadati</taxon>
        <taxon>Pseudomonadota</taxon>
        <taxon>Alphaproteobacteria</taxon>
        <taxon>Hyphomicrobiales</taxon>
        <taxon>Rhizobiaceae</taxon>
        <taxon>Shinella</taxon>
    </lineage>
</organism>
<accession>A0A6N8TEP9</accession>
<proteinExistence type="predicted"/>